<reference evidence="8 9" key="1">
    <citation type="submission" date="2024-05" db="EMBL/GenBank/DDBJ databases">
        <title>Haplotype-resolved chromosome-level genome assembly of Huyou (Citrus changshanensis).</title>
        <authorList>
            <person name="Miao C."/>
            <person name="Chen W."/>
            <person name="Wu Y."/>
            <person name="Wang L."/>
            <person name="Zhao S."/>
            <person name="Grierson D."/>
            <person name="Xu C."/>
            <person name="Chen K."/>
        </authorList>
    </citation>
    <scope>NUCLEOTIDE SEQUENCE [LARGE SCALE GENOMIC DNA]</scope>
    <source>
        <strain evidence="8">01-14</strain>
        <tissue evidence="8">Leaf</tissue>
    </source>
</reference>
<dbReference type="Proteomes" id="UP001428341">
    <property type="component" value="Unassembled WGS sequence"/>
</dbReference>
<evidence type="ECO:0000256" key="6">
    <source>
        <dbReference type="ARBA" id="ARBA00023136"/>
    </source>
</evidence>
<evidence type="ECO:0000313" key="8">
    <source>
        <dbReference type="EMBL" id="KAK9221702.1"/>
    </source>
</evidence>
<dbReference type="EMBL" id="JBCGBO010000002">
    <property type="protein sequence ID" value="KAK9221702.1"/>
    <property type="molecule type" value="Genomic_DNA"/>
</dbReference>
<dbReference type="GO" id="GO:0042910">
    <property type="term" value="F:xenobiotic transmembrane transporter activity"/>
    <property type="evidence" value="ECO:0007669"/>
    <property type="project" value="InterPro"/>
</dbReference>
<feature type="transmembrane region" description="Helical" evidence="7">
    <location>
        <begin position="355"/>
        <end position="379"/>
    </location>
</feature>
<dbReference type="GO" id="GO:0015297">
    <property type="term" value="F:antiporter activity"/>
    <property type="evidence" value="ECO:0007669"/>
    <property type="project" value="InterPro"/>
</dbReference>
<feature type="transmembrane region" description="Helical" evidence="7">
    <location>
        <begin position="456"/>
        <end position="476"/>
    </location>
</feature>
<sequence length="505" mass="55455">MDSEEIVYRPLLLGLDSHSRIPDLSSAVIEEFLEHRPVALRWWPRLLGWESRLLWLLSWASIVVSIFNYMLSFVTLMFTGHLGALELAGASIASVGIQGLAYGIMLGMASAVQTVCGQAYGARKYSAMGLICQRAIVLHLGAAVILTFLYWYSSPILRAIGQSDTIAEQGQVFARGLIPQLYAFAISCPMQRFLQAQNIVNPLAYMSVGVFLLHILLTWIVVFVLDYGLLGAALTLGLSWWLLVIINGLYIVLSPSCKDTWTGLSIKAFRGIWPYFKLTVASAVMLCLEIWYNQGLVLISGLLTNPTISLDSISICLNYLNWDMQFMLGLSTAASIRVSNELGAAHPRVAKFSVIVVNATGILISIVFCAIVLIFRVGLSKLFTSDSEVIEAVSNLTPLLAISVFLNGIQPILSGVAIGSGWQAVVAYVNLATYYIIGLPIGCILGFKTILGVAGIWWGMIIGVLLQTTTLIILTARTNWNTEVEKAADRLRKSSNEETFETWWL</sequence>
<keyword evidence="4 7" id="KW-0812">Transmembrane</keyword>
<dbReference type="GO" id="GO:0016020">
    <property type="term" value="C:membrane"/>
    <property type="evidence" value="ECO:0007669"/>
    <property type="project" value="UniProtKB-SubCell"/>
</dbReference>
<comment type="subcellular location">
    <subcellularLocation>
        <location evidence="1">Membrane</location>
        <topology evidence="1">Multi-pass membrane protein</topology>
    </subcellularLocation>
</comment>
<feature type="transmembrane region" description="Helical" evidence="7">
    <location>
        <begin position="231"/>
        <end position="253"/>
    </location>
</feature>
<dbReference type="PANTHER" id="PTHR11206">
    <property type="entry name" value="MULTIDRUG RESISTANCE PROTEIN"/>
    <property type="match status" value="1"/>
</dbReference>
<dbReference type="NCBIfam" id="TIGR00797">
    <property type="entry name" value="matE"/>
    <property type="match status" value="1"/>
</dbReference>
<feature type="transmembrane region" description="Helical" evidence="7">
    <location>
        <begin position="203"/>
        <end position="225"/>
    </location>
</feature>
<keyword evidence="6 7" id="KW-0472">Membrane</keyword>
<dbReference type="InterPro" id="IPR045069">
    <property type="entry name" value="MATE_euk"/>
</dbReference>
<feature type="transmembrane region" description="Helical" evidence="7">
    <location>
        <begin position="425"/>
        <end position="450"/>
    </location>
</feature>
<organism evidence="8 9">
    <name type="scientific">Citrus x changshan-huyou</name>
    <dbReference type="NCBI Taxonomy" id="2935761"/>
    <lineage>
        <taxon>Eukaryota</taxon>
        <taxon>Viridiplantae</taxon>
        <taxon>Streptophyta</taxon>
        <taxon>Embryophyta</taxon>
        <taxon>Tracheophyta</taxon>
        <taxon>Spermatophyta</taxon>
        <taxon>Magnoliopsida</taxon>
        <taxon>eudicotyledons</taxon>
        <taxon>Gunneridae</taxon>
        <taxon>Pentapetalae</taxon>
        <taxon>rosids</taxon>
        <taxon>malvids</taxon>
        <taxon>Sapindales</taxon>
        <taxon>Rutaceae</taxon>
        <taxon>Aurantioideae</taxon>
        <taxon>Citrus</taxon>
    </lineage>
</organism>
<protein>
    <recommendedName>
        <fullName evidence="7">Protein DETOXIFICATION</fullName>
    </recommendedName>
    <alternativeName>
        <fullName evidence="7">Multidrug and toxic compound extrusion protein</fullName>
    </alternativeName>
</protein>
<feature type="transmembrane region" description="Helical" evidence="7">
    <location>
        <begin position="53"/>
        <end position="79"/>
    </location>
</feature>
<dbReference type="InterPro" id="IPR002528">
    <property type="entry name" value="MATE_fam"/>
</dbReference>
<dbReference type="CDD" id="cd13132">
    <property type="entry name" value="MATE_eukaryotic"/>
    <property type="match status" value="1"/>
</dbReference>
<evidence type="ECO:0000256" key="5">
    <source>
        <dbReference type="ARBA" id="ARBA00022989"/>
    </source>
</evidence>
<evidence type="ECO:0000256" key="4">
    <source>
        <dbReference type="ARBA" id="ARBA00022692"/>
    </source>
</evidence>
<evidence type="ECO:0000256" key="1">
    <source>
        <dbReference type="ARBA" id="ARBA00004141"/>
    </source>
</evidence>
<accession>A0AAP0MWL7</accession>
<comment type="caution">
    <text evidence="7">Lacks conserved residue(s) required for the propagation of feature annotation.</text>
</comment>
<evidence type="ECO:0000256" key="2">
    <source>
        <dbReference type="ARBA" id="ARBA00010199"/>
    </source>
</evidence>
<dbReference type="GO" id="GO:1990961">
    <property type="term" value="P:xenobiotic detoxification by transmembrane export across the plasma membrane"/>
    <property type="evidence" value="ECO:0007669"/>
    <property type="project" value="InterPro"/>
</dbReference>
<name>A0AAP0MWL7_9ROSI</name>
<dbReference type="AlphaFoldDB" id="A0AAP0MWL7"/>
<gene>
    <name evidence="8" type="ORF">WN944_010131</name>
</gene>
<comment type="similarity">
    <text evidence="2 7">Belongs to the multi antimicrobial extrusion (MATE) (TC 2.A.66.1) family.</text>
</comment>
<feature type="transmembrane region" description="Helical" evidence="7">
    <location>
        <begin position="274"/>
        <end position="292"/>
    </location>
</feature>
<dbReference type="Pfam" id="PF01554">
    <property type="entry name" value="MatE"/>
    <property type="match status" value="2"/>
</dbReference>
<evidence type="ECO:0000313" key="9">
    <source>
        <dbReference type="Proteomes" id="UP001428341"/>
    </source>
</evidence>
<proteinExistence type="inferred from homology"/>
<keyword evidence="3" id="KW-0813">Transport</keyword>
<keyword evidence="9" id="KW-1185">Reference proteome</keyword>
<keyword evidence="5 7" id="KW-1133">Transmembrane helix</keyword>
<comment type="caution">
    <text evidence="8">The sequence shown here is derived from an EMBL/GenBank/DDBJ whole genome shotgun (WGS) entry which is preliminary data.</text>
</comment>
<feature type="transmembrane region" description="Helical" evidence="7">
    <location>
        <begin position="134"/>
        <end position="152"/>
    </location>
</feature>
<evidence type="ECO:0000256" key="3">
    <source>
        <dbReference type="ARBA" id="ARBA00022448"/>
    </source>
</evidence>
<feature type="transmembrane region" description="Helical" evidence="7">
    <location>
        <begin position="399"/>
        <end position="418"/>
    </location>
</feature>
<evidence type="ECO:0000256" key="7">
    <source>
        <dbReference type="RuleBase" id="RU004914"/>
    </source>
</evidence>